<evidence type="ECO:0000259" key="3">
    <source>
        <dbReference type="Pfam" id="PF08338"/>
    </source>
</evidence>
<dbReference type="InterPro" id="IPR001509">
    <property type="entry name" value="Epimerase_deHydtase"/>
</dbReference>
<dbReference type="CDD" id="cd05242">
    <property type="entry name" value="SDR_a8"/>
    <property type="match status" value="1"/>
</dbReference>
<dbReference type="EMBL" id="CP036317">
    <property type="protein sequence ID" value="QDV18555.1"/>
    <property type="molecule type" value="Genomic_DNA"/>
</dbReference>
<gene>
    <name evidence="4" type="ORF">Pan153_32140</name>
</gene>
<protein>
    <submittedName>
        <fullName evidence="4">Epimerase family protein</fullName>
    </submittedName>
</protein>
<name>A0A518FQJ0_9PLAN</name>
<dbReference type="PANTHER" id="PTHR11092">
    <property type="entry name" value="SUGAR NUCLEOTIDE EPIMERASE RELATED"/>
    <property type="match status" value="1"/>
</dbReference>
<dbReference type="Pfam" id="PF08338">
    <property type="entry name" value="DUF1731"/>
    <property type="match status" value="1"/>
</dbReference>
<evidence type="ECO:0000256" key="1">
    <source>
        <dbReference type="ARBA" id="ARBA00009353"/>
    </source>
</evidence>
<evidence type="ECO:0000313" key="5">
    <source>
        <dbReference type="Proteomes" id="UP000320839"/>
    </source>
</evidence>
<dbReference type="Pfam" id="PF01370">
    <property type="entry name" value="Epimerase"/>
    <property type="match status" value="1"/>
</dbReference>
<dbReference type="Proteomes" id="UP000320839">
    <property type="component" value="Chromosome"/>
</dbReference>
<dbReference type="InterPro" id="IPR013549">
    <property type="entry name" value="DUF1731"/>
</dbReference>
<organism evidence="4 5">
    <name type="scientific">Gimesia panareensis</name>
    <dbReference type="NCBI Taxonomy" id="2527978"/>
    <lineage>
        <taxon>Bacteria</taxon>
        <taxon>Pseudomonadati</taxon>
        <taxon>Planctomycetota</taxon>
        <taxon>Planctomycetia</taxon>
        <taxon>Planctomycetales</taxon>
        <taxon>Planctomycetaceae</taxon>
        <taxon>Gimesia</taxon>
    </lineage>
</organism>
<dbReference type="NCBIfam" id="TIGR01777">
    <property type="entry name" value="yfcH"/>
    <property type="match status" value="1"/>
</dbReference>
<feature type="domain" description="DUF1731" evidence="3">
    <location>
        <begin position="257"/>
        <end position="304"/>
    </location>
</feature>
<evidence type="ECO:0000313" key="4">
    <source>
        <dbReference type="EMBL" id="QDV18555.1"/>
    </source>
</evidence>
<proteinExistence type="inferred from homology"/>
<dbReference type="InterPro" id="IPR010099">
    <property type="entry name" value="SDR39U1"/>
</dbReference>
<dbReference type="SUPFAM" id="SSF51735">
    <property type="entry name" value="NAD(P)-binding Rossmann-fold domains"/>
    <property type="match status" value="1"/>
</dbReference>
<accession>A0A518FQJ0</accession>
<dbReference type="PANTHER" id="PTHR11092:SF0">
    <property type="entry name" value="EPIMERASE FAMILY PROTEIN SDR39U1"/>
    <property type="match status" value="1"/>
</dbReference>
<dbReference type="InterPro" id="IPR036291">
    <property type="entry name" value="NAD(P)-bd_dom_sf"/>
</dbReference>
<reference evidence="4 5" key="1">
    <citation type="submission" date="2019-02" db="EMBL/GenBank/DDBJ databases">
        <title>Deep-cultivation of Planctomycetes and their phenomic and genomic characterization uncovers novel biology.</title>
        <authorList>
            <person name="Wiegand S."/>
            <person name="Jogler M."/>
            <person name="Boedeker C."/>
            <person name="Pinto D."/>
            <person name="Vollmers J."/>
            <person name="Rivas-Marin E."/>
            <person name="Kohn T."/>
            <person name="Peeters S.H."/>
            <person name="Heuer A."/>
            <person name="Rast P."/>
            <person name="Oberbeckmann S."/>
            <person name="Bunk B."/>
            <person name="Jeske O."/>
            <person name="Meyerdierks A."/>
            <person name="Storesund J.E."/>
            <person name="Kallscheuer N."/>
            <person name="Luecker S."/>
            <person name="Lage O.M."/>
            <person name="Pohl T."/>
            <person name="Merkel B.J."/>
            <person name="Hornburger P."/>
            <person name="Mueller R.-W."/>
            <person name="Bruemmer F."/>
            <person name="Labrenz M."/>
            <person name="Spormann A.M."/>
            <person name="Op den Camp H."/>
            <person name="Overmann J."/>
            <person name="Amann R."/>
            <person name="Jetten M.S.M."/>
            <person name="Mascher T."/>
            <person name="Medema M.H."/>
            <person name="Devos D.P."/>
            <person name="Kaster A.-K."/>
            <person name="Ovreas L."/>
            <person name="Rohde M."/>
            <person name="Galperin M.Y."/>
            <person name="Jogler C."/>
        </authorList>
    </citation>
    <scope>NUCLEOTIDE SEQUENCE [LARGE SCALE GENOMIC DNA]</scope>
    <source>
        <strain evidence="4 5">Pan153</strain>
    </source>
</reference>
<sequence length="310" mass="34892">MTASNKIIIAGGTGFLGLNLARFLTEMDYEVIILGRHQPQTKGDWRYVNWDARSLGPWVSELENASAIVNLAGRTVDCIKTPDHCDEILRSRVEATDILGKAVRQLDSPPPVWVQMSTAHRYGDPPKCICDEDSAFGYGLAPFVAQEWEAAFQRAVLPDMRQVILRTSFVIGREGGALQRLSKLVRWGLGGTVGHGRQGMSWIHEQDMNRLFLRAITDDTMQGAYLATAPEPVSNAEFMRALRKALKMPIGLPAMSWMVRLGAPLLMRTDPELALYGRYCVSRRLREENFEFEYPDLDSALQNIYDKQMN</sequence>
<dbReference type="OrthoDB" id="9801773at2"/>
<dbReference type="Gene3D" id="3.40.50.720">
    <property type="entry name" value="NAD(P)-binding Rossmann-like Domain"/>
    <property type="match status" value="1"/>
</dbReference>
<comment type="similarity">
    <text evidence="1">Belongs to the NAD(P)-dependent epimerase/dehydratase family. SDR39U1 subfamily.</text>
</comment>
<dbReference type="AlphaFoldDB" id="A0A518FQJ0"/>
<dbReference type="RefSeq" id="WP_145456777.1">
    <property type="nucleotide sequence ID" value="NZ_CP036317.1"/>
</dbReference>
<evidence type="ECO:0000259" key="2">
    <source>
        <dbReference type="Pfam" id="PF01370"/>
    </source>
</evidence>
<feature type="domain" description="NAD-dependent epimerase/dehydratase" evidence="2">
    <location>
        <begin position="7"/>
        <end position="218"/>
    </location>
</feature>